<sequence>MIFKHAFNRDKWSDQETNSRLTALPLEIKQKALRYKKWQDRQACIISRELLQASLQEFYGNNDDYLARVQVDRFGKPFLNEEINFSISHTEELVVCAVAKDVIGVDVEKIREVEFIDFQQFFTTQEWNEIQCSEEPKHTFYRKWTIKEAVLKADGRGLSVPLNKVAISNHSANLDGKFFHVETRFLSEDHLCAVAYQS</sequence>
<dbReference type="Gene3D" id="3.90.470.20">
    <property type="entry name" value="4'-phosphopantetheinyl transferase domain"/>
    <property type="match status" value="2"/>
</dbReference>
<keyword evidence="2 5" id="KW-0808">Transferase</keyword>
<dbReference type="GO" id="GO:0019878">
    <property type="term" value="P:lysine biosynthetic process via aminoadipic acid"/>
    <property type="evidence" value="ECO:0007669"/>
    <property type="project" value="TreeGrafter"/>
</dbReference>
<keyword evidence="6" id="KW-1185">Reference proteome</keyword>
<dbReference type="InterPro" id="IPR050559">
    <property type="entry name" value="P-Pant_transferase_sf"/>
</dbReference>
<dbReference type="InterPro" id="IPR037143">
    <property type="entry name" value="4-PPantetheinyl_Trfase_dom_sf"/>
</dbReference>
<dbReference type="AlphaFoldDB" id="A0A5C6VDZ0"/>
<dbReference type="GO" id="GO:0005829">
    <property type="term" value="C:cytosol"/>
    <property type="evidence" value="ECO:0007669"/>
    <property type="project" value="TreeGrafter"/>
</dbReference>
<dbReference type="RefSeq" id="WP_147012978.1">
    <property type="nucleotide sequence ID" value="NZ_VORB01000002.1"/>
</dbReference>
<gene>
    <name evidence="5" type="ORF">FRX97_02305</name>
</gene>
<dbReference type="PANTHER" id="PTHR12215:SF10">
    <property type="entry name" value="L-AMINOADIPATE-SEMIALDEHYDE DEHYDROGENASE-PHOSPHOPANTETHEINYL TRANSFERASE"/>
    <property type="match status" value="1"/>
</dbReference>
<dbReference type="InterPro" id="IPR055066">
    <property type="entry name" value="AASDHPPT_N"/>
</dbReference>
<dbReference type="EMBL" id="VORB01000002">
    <property type="protein sequence ID" value="TXC81945.1"/>
    <property type="molecule type" value="Genomic_DNA"/>
</dbReference>
<feature type="domain" description="4'-phosphopantetheinyl transferase N-terminal" evidence="4">
    <location>
        <begin position="14"/>
        <end position="98"/>
    </location>
</feature>
<dbReference type="InterPro" id="IPR008278">
    <property type="entry name" value="4-PPantetheinyl_Trfase_dom"/>
</dbReference>
<evidence type="ECO:0000313" key="5">
    <source>
        <dbReference type="EMBL" id="TXC81945.1"/>
    </source>
</evidence>
<comment type="similarity">
    <text evidence="1">Belongs to the P-Pant transferase superfamily. Gsp/Sfp/HetI/AcpT family.</text>
</comment>
<organism evidence="5 6">
    <name type="scientific">Luteibaculum oceani</name>
    <dbReference type="NCBI Taxonomy" id="1294296"/>
    <lineage>
        <taxon>Bacteria</taxon>
        <taxon>Pseudomonadati</taxon>
        <taxon>Bacteroidota</taxon>
        <taxon>Flavobacteriia</taxon>
        <taxon>Flavobacteriales</taxon>
        <taxon>Luteibaculaceae</taxon>
        <taxon>Luteibaculum</taxon>
    </lineage>
</organism>
<name>A0A5C6VDZ0_9FLAO</name>
<comment type="caution">
    <text evidence="5">The sequence shown here is derived from an EMBL/GenBank/DDBJ whole genome shotgun (WGS) entry which is preliminary data.</text>
</comment>
<dbReference type="GO" id="GO:0000287">
    <property type="term" value="F:magnesium ion binding"/>
    <property type="evidence" value="ECO:0007669"/>
    <property type="project" value="InterPro"/>
</dbReference>
<dbReference type="Pfam" id="PF01648">
    <property type="entry name" value="ACPS"/>
    <property type="match status" value="1"/>
</dbReference>
<protein>
    <submittedName>
        <fullName evidence="5">4'-phosphopantetheinyl transferase superfamily protein</fullName>
    </submittedName>
</protein>
<dbReference type="OrthoDB" id="9808281at2"/>
<evidence type="ECO:0000259" key="4">
    <source>
        <dbReference type="Pfam" id="PF22624"/>
    </source>
</evidence>
<evidence type="ECO:0000256" key="1">
    <source>
        <dbReference type="ARBA" id="ARBA00010990"/>
    </source>
</evidence>
<feature type="domain" description="4'-phosphopantetheinyl transferase" evidence="3">
    <location>
        <begin position="103"/>
        <end position="194"/>
    </location>
</feature>
<accession>A0A5C6VDZ0</accession>
<evidence type="ECO:0000256" key="2">
    <source>
        <dbReference type="ARBA" id="ARBA00022679"/>
    </source>
</evidence>
<dbReference type="Pfam" id="PF22624">
    <property type="entry name" value="AASDHPPT_N"/>
    <property type="match status" value="1"/>
</dbReference>
<dbReference type="SUPFAM" id="SSF56214">
    <property type="entry name" value="4'-phosphopantetheinyl transferase"/>
    <property type="match status" value="2"/>
</dbReference>
<dbReference type="Proteomes" id="UP000321168">
    <property type="component" value="Unassembled WGS sequence"/>
</dbReference>
<reference evidence="5 6" key="1">
    <citation type="submission" date="2019-08" db="EMBL/GenBank/DDBJ databases">
        <title>Genome of Luteibaculum oceani JCM 18817.</title>
        <authorList>
            <person name="Bowman J.P."/>
        </authorList>
    </citation>
    <scope>NUCLEOTIDE SEQUENCE [LARGE SCALE GENOMIC DNA]</scope>
    <source>
        <strain evidence="5 6">JCM 18817</strain>
    </source>
</reference>
<evidence type="ECO:0000259" key="3">
    <source>
        <dbReference type="Pfam" id="PF01648"/>
    </source>
</evidence>
<proteinExistence type="inferred from homology"/>
<dbReference type="GO" id="GO:0008897">
    <property type="term" value="F:holo-[acyl-carrier-protein] synthase activity"/>
    <property type="evidence" value="ECO:0007669"/>
    <property type="project" value="InterPro"/>
</dbReference>
<evidence type="ECO:0000313" key="6">
    <source>
        <dbReference type="Proteomes" id="UP000321168"/>
    </source>
</evidence>
<dbReference type="PANTHER" id="PTHR12215">
    <property type="entry name" value="PHOSPHOPANTETHEINE TRANSFERASE"/>
    <property type="match status" value="1"/>
</dbReference>